<dbReference type="SUPFAM" id="SSF48452">
    <property type="entry name" value="TPR-like"/>
    <property type="match status" value="1"/>
</dbReference>
<dbReference type="EMBL" id="LFYR01000800">
    <property type="protein sequence ID" value="KMZ68935.1"/>
    <property type="molecule type" value="Genomic_DNA"/>
</dbReference>
<dbReference type="GO" id="GO:0015031">
    <property type="term" value="P:protein transport"/>
    <property type="evidence" value="ECO:0007669"/>
    <property type="project" value="UniProtKB-KW"/>
</dbReference>
<keyword evidence="10 11" id="KW-0472">Membrane</keyword>
<comment type="subcellular location">
    <subcellularLocation>
        <location evidence="2">Mitochondrion outer membrane</location>
        <topology evidence="2">Single-pass membrane protein</topology>
    </subcellularLocation>
</comment>
<keyword evidence="7" id="KW-0653">Protein transport</keyword>
<dbReference type="InterPro" id="IPR010547">
    <property type="entry name" value="TOM20_imprt_rcpt"/>
</dbReference>
<keyword evidence="13" id="KW-1185">Reference proteome</keyword>
<gene>
    <name evidence="12" type="ORF">ZOSMA_225G00020</name>
</gene>
<reference evidence="13" key="1">
    <citation type="journal article" date="2016" name="Nature">
        <title>The genome of the seagrass Zostera marina reveals angiosperm adaptation to the sea.</title>
        <authorList>
            <person name="Olsen J.L."/>
            <person name="Rouze P."/>
            <person name="Verhelst B."/>
            <person name="Lin Y.-C."/>
            <person name="Bayer T."/>
            <person name="Collen J."/>
            <person name="Dattolo E."/>
            <person name="De Paoli E."/>
            <person name="Dittami S."/>
            <person name="Maumus F."/>
            <person name="Michel G."/>
            <person name="Kersting A."/>
            <person name="Lauritano C."/>
            <person name="Lohaus R."/>
            <person name="Toepel M."/>
            <person name="Tonon T."/>
            <person name="Vanneste K."/>
            <person name="Amirebrahimi M."/>
            <person name="Brakel J."/>
            <person name="Bostroem C."/>
            <person name="Chovatia M."/>
            <person name="Grimwood J."/>
            <person name="Jenkins J.W."/>
            <person name="Jueterbock A."/>
            <person name="Mraz A."/>
            <person name="Stam W.T."/>
            <person name="Tice H."/>
            <person name="Bornberg-Bauer E."/>
            <person name="Green P.J."/>
            <person name="Pearson G.A."/>
            <person name="Procaccini G."/>
            <person name="Duarte C.M."/>
            <person name="Schmutz J."/>
            <person name="Reusch T.B.H."/>
            <person name="Van de Peer Y."/>
        </authorList>
    </citation>
    <scope>NUCLEOTIDE SEQUENCE [LARGE SCALE GENOMIC DNA]</scope>
    <source>
        <strain evidence="13">cv. Finnish</strain>
    </source>
</reference>
<dbReference type="OMA" id="FAKSHPP"/>
<evidence type="ECO:0000256" key="11">
    <source>
        <dbReference type="SAM" id="Phobius"/>
    </source>
</evidence>
<comment type="function">
    <text evidence="1">Central component of the receptor complex responsible for the recognition and translocation of cytosolically synthesized mitochondrial preproteins. Together with TOM22 functions as the transit peptide receptor at the surface of the mitochondrion outer membrane and facilitates the movement of preproteins into the translocation pore.</text>
</comment>
<dbReference type="STRING" id="29655.A0A0K9PL07"/>
<sequence>MEFGQNDFERVVFFEHARKIAEENYAKNPLDAENLTRWGGALLELSQFQNTTGSVTMIKEAITRLDEALELNPKKHEALWCLGNAHTSHAFLIADHEMSKSFFTKAAQCFQKAADEEPGNDLYRKSLEVTMKFSQAPDLQLELQRQVMSQQGASEGSSTSTVKPSKKTKNSELKYDICGWIILVVGVAVWVGMAKSHVPPPPPM</sequence>
<organism evidence="12 13">
    <name type="scientific">Zostera marina</name>
    <name type="common">Eelgrass</name>
    <dbReference type="NCBI Taxonomy" id="29655"/>
    <lineage>
        <taxon>Eukaryota</taxon>
        <taxon>Viridiplantae</taxon>
        <taxon>Streptophyta</taxon>
        <taxon>Embryophyta</taxon>
        <taxon>Tracheophyta</taxon>
        <taxon>Spermatophyta</taxon>
        <taxon>Magnoliopsida</taxon>
        <taxon>Liliopsida</taxon>
        <taxon>Zosteraceae</taxon>
        <taxon>Zostera</taxon>
    </lineage>
</organism>
<feature type="transmembrane region" description="Helical" evidence="11">
    <location>
        <begin position="173"/>
        <end position="194"/>
    </location>
</feature>
<evidence type="ECO:0000256" key="10">
    <source>
        <dbReference type="ARBA" id="ARBA00023136"/>
    </source>
</evidence>
<dbReference type="Gene3D" id="1.25.40.10">
    <property type="entry name" value="Tetratricopeptide repeat domain"/>
    <property type="match status" value="1"/>
</dbReference>
<proteinExistence type="inferred from homology"/>
<evidence type="ECO:0000256" key="4">
    <source>
        <dbReference type="ARBA" id="ARBA00022448"/>
    </source>
</evidence>
<keyword evidence="12" id="KW-0675">Receptor</keyword>
<dbReference type="Proteomes" id="UP000036987">
    <property type="component" value="Unassembled WGS sequence"/>
</dbReference>
<comment type="similarity">
    <text evidence="3">Belongs to the Tom20 family.</text>
</comment>
<evidence type="ECO:0000256" key="3">
    <source>
        <dbReference type="ARBA" id="ARBA00005792"/>
    </source>
</evidence>
<evidence type="ECO:0000256" key="8">
    <source>
        <dbReference type="ARBA" id="ARBA00022989"/>
    </source>
</evidence>
<evidence type="ECO:0000256" key="2">
    <source>
        <dbReference type="ARBA" id="ARBA00004572"/>
    </source>
</evidence>
<dbReference type="GO" id="GO:0005742">
    <property type="term" value="C:mitochondrial outer membrane translocase complex"/>
    <property type="evidence" value="ECO:0007669"/>
    <property type="project" value="InterPro"/>
</dbReference>
<keyword evidence="9" id="KW-0496">Mitochondrion</keyword>
<dbReference type="PANTHER" id="PTHR32409:SF3">
    <property type="entry name" value="MITOCHONDRIAL IMPORT RECEPTOR SUBUNIT TOM20-1-RELATED"/>
    <property type="match status" value="1"/>
</dbReference>
<comment type="caution">
    <text evidence="12">The sequence shown here is derived from an EMBL/GenBank/DDBJ whole genome shotgun (WGS) entry which is preliminary data.</text>
</comment>
<dbReference type="Pfam" id="PF06552">
    <property type="entry name" value="TOM20_plant"/>
    <property type="match status" value="1"/>
</dbReference>
<protein>
    <submittedName>
        <fullName evidence="12">Mitochondrial import receptor subunit TOM20</fullName>
    </submittedName>
</protein>
<evidence type="ECO:0000256" key="1">
    <source>
        <dbReference type="ARBA" id="ARBA00003450"/>
    </source>
</evidence>
<evidence type="ECO:0000256" key="7">
    <source>
        <dbReference type="ARBA" id="ARBA00022927"/>
    </source>
</evidence>
<evidence type="ECO:0000256" key="9">
    <source>
        <dbReference type="ARBA" id="ARBA00023128"/>
    </source>
</evidence>
<keyword evidence="8 11" id="KW-1133">Transmembrane helix</keyword>
<keyword evidence="5 11" id="KW-0812">Transmembrane</keyword>
<dbReference type="OrthoDB" id="1056333at2759"/>
<dbReference type="GO" id="GO:0045040">
    <property type="term" value="P:protein insertion into mitochondrial outer membrane"/>
    <property type="evidence" value="ECO:0007669"/>
    <property type="project" value="InterPro"/>
</dbReference>
<name>A0A0K9PL07_ZOSMR</name>
<dbReference type="AlphaFoldDB" id="A0A0K9PL07"/>
<dbReference type="PANTHER" id="PTHR32409">
    <property type="entry name" value="MITOCHONDRIAL IMPORT RECEPTOR SUBUNIT TOM20-1-RELATED"/>
    <property type="match status" value="1"/>
</dbReference>
<keyword evidence="4" id="KW-0813">Transport</keyword>
<evidence type="ECO:0000313" key="12">
    <source>
        <dbReference type="EMBL" id="KMZ68935.1"/>
    </source>
</evidence>
<evidence type="ECO:0000256" key="6">
    <source>
        <dbReference type="ARBA" id="ARBA00022787"/>
    </source>
</evidence>
<keyword evidence="6" id="KW-1000">Mitochondrion outer membrane</keyword>
<evidence type="ECO:0000256" key="5">
    <source>
        <dbReference type="ARBA" id="ARBA00022692"/>
    </source>
</evidence>
<accession>A0A0K9PL07</accession>
<evidence type="ECO:0000313" key="13">
    <source>
        <dbReference type="Proteomes" id="UP000036987"/>
    </source>
</evidence>
<dbReference type="InterPro" id="IPR011990">
    <property type="entry name" value="TPR-like_helical_dom_sf"/>
</dbReference>